<dbReference type="Proteomes" id="UP001320898">
    <property type="component" value="Unassembled WGS sequence"/>
</dbReference>
<dbReference type="AlphaFoldDB" id="A0AAW5QW09"/>
<reference evidence="1 2" key="1">
    <citation type="submission" date="2022-04" db="EMBL/GenBank/DDBJ databases">
        <authorList>
            <person name="Ye Y.-Q."/>
            <person name="Du Z.-J."/>
        </authorList>
    </citation>
    <scope>NUCLEOTIDE SEQUENCE [LARGE SCALE GENOMIC DNA]</scope>
    <source>
        <strain evidence="1 2">A6E488</strain>
    </source>
</reference>
<protein>
    <submittedName>
        <fullName evidence="1">Uncharacterized protein</fullName>
    </submittedName>
</protein>
<dbReference type="EMBL" id="JALIDZ010000001">
    <property type="protein sequence ID" value="MCT8970573.1"/>
    <property type="molecule type" value="Genomic_DNA"/>
</dbReference>
<accession>A0AAW5QW09</accession>
<dbReference type="RefSeq" id="WP_261614138.1">
    <property type="nucleotide sequence ID" value="NZ_JALIDZ010000001.1"/>
</dbReference>
<proteinExistence type="predicted"/>
<sequence>MAYIELPDVVDVYDNDTFDWTLTVLQPGANEEDPPVVFDLSEVVSACMQWRKQAGAPRVDLTLSTANGRFFIPDPVNGVIAFLVKPDVLRILEKGVYSADIVFTIGDIDRRCRFANIDLKPGASHC</sequence>
<gene>
    <name evidence="1" type="ORF">MUB46_01755</name>
</gene>
<organism evidence="1 2">
    <name type="scientific">Microbaculum marinisediminis</name>
    <dbReference type="NCBI Taxonomy" id="2931392"/>
    <lineage>
        <taxon>Bacteria</taxon>
        <taxon>Pseudomonadati</taxon>
        <taxon>Pseudomonadota</taxon>
        <taxon>Alphaproteobacteria</taxon>
        <taxon>Hyphomicrobiales</taxon>
        <taxon>Tepidamorphaceae</taxon>
        <taxon>Microbaculum</taxon>
    </lineage>
</organism>
<name>A0AAW5QW09_9HYPH</name>
<evidence type="ECO:0000313" key="2">
    <source>
        <dbReference type="Proteomes" id="UP001320898"/>
    </source>
</evidence>
<keyword evidence="2" id="KW-1185">Reference proteome</keyword>
<evidence type="ECO:0000313" key="1">
    <source>
        <dbReference type="EMBL" id="MCT8970573.1"/>
    </source>
</evidence>
<comment type="caution">
    <text evidence="1">The sequence shown here is derived from an EMBL/GenBank/DDBJ whole genome shotgun (WGS) entry which is preliminary data.</text>
</comment>